<feature type="transmembrane region" description="Helical" evidence="1">
    <location>
        <begin position="12"/>
        <end position="28"/>
    </location>
</feature>
<keyword evidence="1" id="KW-0812">Transmembrane</keyword>
<keyword evidence="1" id="KW-0472">Membrane</keyword>
<dbReference type="RefSeq" id="WP_045697432.1">
    <property type="nucleotide sequence ID" value="NZ_JZKH01000030.1"/>
</dbReference>
<evidence type="ECO:0000313" key="2">
    <source>
        <dbReference type="EMBL" id="KJS61215.1"/>
    </source>
</evidence>
<dbReference type="PROSITE" id="PS51318">
    <property type="entry name" value="TAT"/>
    <property type="match status" value="1"/>
</dbReference>
<dbReference type="Proteomes" id="UP000033699">
    <property type="component" value="Unassembled WGS sequence"/>
</dbReference>
<comment type="caution">
    <text evidence="2">The sequence shown here is derived from an EMBL/GenBank/DDBJ whole genome shotgun (WGS) entry which is preliminary data.</text>
</comment>
<dbReference type="InterPro" id="IPR006311">
    <property type="entry name" value="TAT_signal"/>
</dbReference>
<gene>
    <name evidence="2" type="ORF">VM95_16780</name>
</gene>
<organism evidence="2 3">
    <name type="scientific">Streptomyces rubellomurinus (strain ATCC 31215)</name>
    <dbReference type="NCBI Taxonomy" id="359131"/>
    <lineage>
        <taxon>Bacteria</taxon>
        <taxon>Bacillati</taxon>
        <taxon>Actinomycetota</taxon>
        <taxon>Actinomycetes</taxon>
        <taxon>Kitasatosporales</taxon>
        <taxon>Streptomycetaceae</taxon>
        <taxon>Streptomyces</taxon>
    </lineage>
</organism>
<dbReference type="OrthoDB" id="4199124at2"/>
<keyword evidence="3" id="KW-1185">Reference proteome</keyword>
<name>A0A0F2TG38_STRR3</name>
<reference evidence="2 3" key="1">
    <citation type="submission" date="2015-02" db="EMBL/GenBank/DDBJ databases">
        <authorList>
            <person name="Ju K.-S."/>
            <person name="Doroghazi J.R."/>
            <person name="Metcalf W."/>
        </authorList>
    </citation>
    <scope>NUCLEOTIDE SEQUENCE [LARGE SCALE GENOMIC DNA]</scope>
    <source>
        <strain evidence="2 3">ATCC 31215</strain>
    </source>
</reference>
<evidence type="ECO:0000313" key="3">
    <source>
        <dbReference type="Proteomes" id="UP000033699"/>
    </source>
</evidence>
<dbReference type="EMBL" id="JZKH01000030">
    <property type="protein sequence ID" value="KJS61215.1"/>
    <property type="molecule type" value="Genomic_DNA"/>
</dbReference>
<dbReference type="AlphaFoldDB" id="A0A0F2TG38"/>
<keyword evidence="1" id="KW-1133">Transmembrane helix</keyword>
<sequence>MAEGGRRRRQWLAAVVAVVVLAGAGWWWRSAHAPAELPAGACWSVLTRADLKPLAEDEQGTFAASYWLDDDGKRLRPSPTRYEQSCEVRRSPADAIVRVAVRSVNESAMTALYGPGSQATYSRLDFGADVQGWVGQDKVGLGFRCDNPESMRMEAPYVGVEVSTRFTHPVPDGKHRAILDILLKVTKAVVADFPCANPVRLPDGVPASATNFPPPGP</sequence>
<proteinExistence type="predicted"/>
<accession>A0A0F2TG38</accession>
<dbReference type="PATRIC" id="fig|359131.3.peg.3733"/>
<protein>
    <submittedName>
        <fullName evidence="2">Uncharacterized protein</fullName>
    </submittedName>
</protein>
<evidence type="ECO:0000256" key="1">
    <source>
        <dbReference type="SAM" id="Phobius"/>
    </source>
</evidence>